<dbReference type="InterPro" id="IPR008271">
    <property type="entry name" value="Ser/Thr_kinase_AS"/>
</dbReference>
<dbReference type="Gene3D" id="1.10.510.10">
    <property type="entry name" value="Transferase(Phosphotransferase) domain 1"/>
    <property type="match status" value="1"/>
</dbReference>
<keyword evidence="3" id="KW-0418">Kinase</keyword>
<gene>
    <name evidence="10" type="primary">LOC115728597</name>
</gene>
<evidence type="ECO:0000256" key="7">
    <source>
        <dbReference type="SAM" id="MobiDB-lite"/>
    </source>
</evidence>
<keyword evidence="4 5" id="KW-0067">ATP-binding</keyword>
<dbReference type="OrthoDB" id="275301at2759"/>
<feature type="binding site" evidence="5">
    <location>
        <position position="32"/>
    </location>
    <ligand>
        <name>ATP</name>
        <dbReference type="ChEBI" id="CHEBI:30616"/>
    </ligand>
</feature>
<dbReference type="GO" id="GO:0004674">
    <property type="term" value="F:protein serine/threonine kinase activity"/>
    <property type="evidence" value="ECO:0007669"/>
    <property type="project" value="UniProtKB-KW"/>
</dbReference>
<organism evidence="9 10">
    <name type="scientific">Rhodamnia argentea</name>
    <dbReference type="NCBI Taxonomy" id="178133"/>
    <lineage>
        <taxon>Eukaryota</taxon>
        <taxon>Viridiplantae</taxon>
        <taxon>Streptophyta</taxon>
        <taxon>Embryophyta</taxon>
        <taxon>Tracheophyta</taxon>
        <taxon>Spermatophyta</taxon>
        <taxon>Magnoliopsida</taxon>
        <taxon>eudicotyledons</taxon>
        <taxon>Gunneridae</taxon>
        <taxon>Pentapetalae</taxon>
        <taxon>rosids</taxon>
        <taxon>malvids</taxon>
        <taxon>Myrtales</taxon>
        <taxon>Myrtaceae</taxon>
        <taxon>Myrtoideae</taxon>
        <taxon>Myrteae</taxon>
        <taxon>Australasian group</taxon>
        <taxon>Rhodamnia</taxon>
    </lineage>
</organism>
<dbReference type="PROSITE" id="PS50011">
    <property type="entry name" value="PROTEIN_KINASE_DOM"/>
    <property type="match status" value="1"/>
</dbReference>
<dbReference type="PROSITE" id="PS00107">
    <property type="entry name" value="PROTEIN_KINASE_ATP"/>
    <property type="match status" value="1"/>
</dbReference>
<evidence type="ECO:0000259" key="8">
    <source>
        <dbReference type="PROSITE" id="PS50011"/>
    </source>
</evidence>
<dbReference type="SMART" id="SM00220">
    <property type="entry name" value="S_TKc"/>
    <property type="match status" value="1"/>
</dbReference>
<keyword evidence="1" id="KW-0808">Transferase</keyword>
<name>A0A8B8MXC7_9MYRT</name>
<accession>A0A8B8MXC7</accession>
<dbReference type="GO" id="GO:0007165">
    <property type="term" value="P:signal transduction"/>
    <property type="evidence" value="ECO:0007669"/>
    <property type="project" value="TreeGrafter"/>
</dbReference>
<dbReference type="InterPro" id="IPR000719">
    <property type="entry name" value="Prot_kinase_dom"/>
</dbReference>
<evidence type="ECO:0000256" key="3">
    <source>
        <dbReference type="ARBA" id="ARBA00022777"/>
    </source>
</evidence>
<dbReference type="PANTHER" id="PTHR48011:SF6">
    <property type="entry name" value="PROTEIN KINASE DOMAIN-CONTAINING PROTEIN"/>
    <property type="match status" value="1"/>
</dbReference>
<proteinExistence type="inferred from homology"/>
<evidence type="ECO:0000256" key="4">
    <source>
        <dbReference type="ARBA" id="ARBA00022840"/>
    </source>
</evidence>
<evidence type="ECO:0000256" key="6">
    <source>
        <dbReference type="RuleBase" id="RU000304"/>
    </source>
</evidence>
<keyword evidence="9" id="KW-1185">Reference proteome</keyword>
<feature type="region of interest" description="Disordered" evidence="7">
    <location>
        <begin position="341"/>
        <end position="363"/>
    </location>
</feature>
<dbReference type="GeneID" id="115728597"/>
<evidence type="ECO:0000313" key="9">
    <source>
        <dbReference type="Proteomes" id="UP000827889"/>
    </source>
</evidence>
<sequence>MSWTRGRTVGRGSFAAVSVAAAHGSGELFAVKSALVSSSGTLRGEQAILSALDCPHVVAYRGWDVTREEGERVYNLFMEYAPRGTLADEARERGGRLEETAVRSRALEILRGLEYIHRRGIVHCDIKGQNILVTSEGTKIADFGLARRVDDVAAGPVGGTPLFMAPEVARGGQPGFAADVWSLGCTVLEIATGRPPWMDVADPISAIHRIGFSAESPEIPGFLSEQCRDFLSKCLRRDPSERWSASDLLGHAFLEDEAPDFLLEEIELKIPNTGSPTSVLEQAIWPSTEDPEPCQALLQRSALNCPPSERIQQLIGQWSANSTSPPQMPNWEGDESWVAVRSSESREEAPETSGRANANEEEEDGVVVASCRYGDLENSSDWEREEEDDSTLCGCNLLGSCEITKFVKIGLEIADCPYRLSLSSFMLVLCQKSHLGNLLQLPSLHLTCSVVCV</sequence>
<reference evidence="10" key="1">
    <citation type="submission" date="2025-08" db="UniProtKB">
        <authorList>
            <consortium name="RefSeq"/>
        </authorList>
    </citation>
    <scope>IDENTIFICATION</scope>
    <source>
        <tissue evidence="10">Leaf</tissue>
    </source>
</reference>
<dbReference type="PROSITE" id="PS00108">
    <property type="entry name" value="PROTEIN_KINASE_ST"/>
    <property type="match status" value="1"/>
</dbReference>
<evidence type="ECO:0000256" key="5">
    <source>
        <dbReference type="PROSITE-ProRule" id="PRU10141"/>
    </source>
</evidence>
<dbReference type="CDD" id="cd06606">
    <property type="entry name" value="STKc_MAPKKK"/>
    <property type="match status" value="1"/>
</dbReference>
<dbReference type="Proteomes" id="UP000827889">
    <property type="component" value="Chromosome 3"/>
</dbReference>
<comment type="similarity">
    <text evidence="6">Belongs to the protein kinase superfamily.</text>
</comment>
<dbReference type="SUPFAM" id="SSF56112">
    <property type="entry name" value="Protein kinase-like (PK-like)"/>
    <property type="match status" value="1"/>
</dbReference>
<evidence type="ECO:0000256" key="2">
    <source>
        <dbReference type="ARBA" id="ARBA00022741"/>
    </source>
</evidence>
<protein>
    <submittedName>
        <fullName evidence="10">Mitogen-activated protein kinase kinase kinase 18-like</fullName>
    </submittedName>
</protein>
<dbReference type="InterPro" id="IPR052751">
    <property type="entry name" value="Plant_MAPKKK"/>
</dbReference>
<dbReference type="GO" id="GO:0005524">
    <property type="term" value="F:ATP binding"/>
    <property type="evidence" value="ECO:0007669"/>
    <property type="project" value="UniProtKB-UniRule"/>
</dbReference>
<dbReference type="Pfam" id="PF00069">
    <property type="entry name" value="Pkinase"/>
    <property type="match status" value="1"/>
</dbReference>
<evidence type="ECO:0000256" key="1">
    <source>
        <dbReference type="ARBA" id="ARBA00022679"/>
    </source>
</evidence>
<feature type="domain" description="Protein kinase" evidence="8">
    <location>
        <begin position="3"/>
        <end position="254"/>
    </location>
</feature>
<dbReference type="RefSeq" id="XP_030514786.1">
    <property type="nucleotide sequence ID" value="XM_030658926.2"/>
</dbReference>
<keyword evidence="6" id="KW-0723">Serine/threonine-protein kinase</keyword>
<dbReference type="PANTHER" id="PTHR48011">
    <property type="entry name" value="CCR4-NOT TRANSCRIPTIONAL COMPLEX SUBUNIT CAF120-RELATED"/>
    <property type="match status" value="1"/>
</dbReference>
<dbReference type="KEGG" id="rarg:115728597"/>
<evidence type="ECO:0000313" key="10">
    <source>
        <dbReference type="RefSeq" id="XP_030514786.1"/>
    </source>
</evidence>
<dbReference type="AlphaFoldDB" id="A0A8B8MXC7"/>
<dbReference type="InterPro" id="IPR017441">
    <property type="entry name" value="Protein_kinase_ATP_BS"/>
</dbReference>
<keyword evidence="2 5" id="KW-0547">Nucleotide-binding</keyword>
<dbReference type="InterPro" id="IPR011009">
    <property type="entry name" value="Kinase-like_dom_sf"/>
</dbReference>